<dbReference type="PANTHER" id="PTHR40688">
    <property type="match status" value="1"/>
</dbReference>
<accession>A0A109W6S6</accession>
<dbReference type="Proteomes" id="UP000063964">
    <property type="component" value="Chromosome"/>
</dbReference>
<evidence type="ECO:0000313" key="1">
    <source>
        <dbReference type="EMBL" id="AMD94101.1"/>
    </source>
</evidence>
<protein>
    <submittedName>
        <fullName evidence="1">CopG family transcriptional regulator</fullName>
    </submittedName>
</protein>
<dbReference type="STRING" id="888061.AXF15_10880"/>
<name>A0A109W6S6_9BACT</name>
<dbReference type="OrthoDB" id="9812023at2"/>
<gene>
    <name evidence="1" type="ORF">AXF15_10880</name>
</gene>
<reference evidence="2" key="1">
    <citation type="submission" date="2016-02" db="EMBL/GenBank/DDBJ databases">
        <authorList>
            <person name="Holder M.E."/>
            <person name="Ajami N.J."/>
            <person name="Petrosino J.F."/>
        </authorList>
    </citation>
    <scope>NUCLEOTIDE SEQUENCE [LARGE SCALE GENOMIC DNA]</scope>
    <source>
        <strain evidence="2">DSM 12838</strain>
    </source>
</reference>
<keyword evidence="2" id="KW-1185">Reference proteome</keyword>
<dbReference type="GO" id="GO:0006355">
    <property type="term" value="P:regulation of DNA-templated transcription"/>
    <property type="evidence" value="ECO:0007669"/>
    <property type="project" value="InterPro"/>
</dbReference>
<dbReference type="CDD" id="cd22233">
    <property type="entry name" value="RHH_CopAso-like"/>
    <property type="match status" value="1"/>
</dbReference>
<dbReference type="InterPro" id="IPR010985">
    <property type="entry name" value="Ribbon_hlx_hlx"/>
</dbReference>
<dbReference type="PANTHER" id="PTHR40688:SF2">
    <property type="entry name" value="RIBBON-HELIX-HELIX PROTEIN COPG DOMAIN-CONTAINING PROTEIN"/>
    <property type="match status" value="1"/>
</dbReference>
<dbReference type="EMBL" id="CP014230">
    <property type="protein sequence ID" value="AMD94101.1"/>
    <property type="molecule type" value="Genomic_DNA"/>
</dbReference>
<dbReference type="InterPro" id="IPR052991">
    <property type="entry name" value="Non-func_TypeII_TA_Antitoxin"/>
</dbReference>
<dbReference type="KEGG" id="doa:AXF15_10880"/>
<dbReference type="AlphaFoldDB" id="A0A109W6S6"/>
<evidence type="ECO:0000313" key="2">
    <source>
        <dbReference type="Proteomes" id="UP000063964"/>
    </source>
</evidence>
<organism evidence="1 2">
    <name type="scientific">Desulfomicrobium orale DSM 12838</name>
    <dbReference type="NCBI Taxonomy" id="888061"/>
    <lineage>
        <taxon>Bacteria</taxon>
        <taxon>Pseudomonadati</taxon>
        <taxon>Thermodesulfobacteriota</taxon>
        <taxon>Desulfovibrionia</taxon>
        <taxon>Desulfovibrionales</taxon>
        <taxon>Desulfomicrobiaceae</taxon>
        <taxon>Desulfomicrobium</taxon>
    </lineage>
</organism>
<sequence>MSMRLPKELATQLGELAEATGRTKSYLAVQALQEFISREAWQVAEIKKALKEADAEQFVPDVEMQAFWDKWSK</sequence>
<proteinExistence type="predicted"/>
<dbReference type="SUPFAM" id="SSF47598">
    <property type="entry name" value="Ribbon-helix-helix"/>
    <property type="match status" value="1"/>
</dbReference>